<evidence type="ECO:0000313" key="4">
    <source>
        <dbReference type="EMBL" id="CAB4217115.1"/>
    </source>
</evidence>
<dbReference type="EMBL" id="LR797444">
    <property type="protein sequence ID" value="CAB4217115.1"/>
    <property type="molecule type" value="Genomic_DNA"/>
</dbReference>
<evidence type="ECO:0000313" key="2">
    <source>
        <dbReference type="EMBL" id="CAB4185215.1"/>
    </source>
</evidence>
<gene>
    <name evidence="1" type="ORF">UFOVP1029_38</name>
    <name evidence="2" type="ORF">UFOVP1129_38</name>
    <name evidence="3" type="ORF">UFOVP1188_38</name>
    <name evidence="4" type="ORF">UFOVP1490_9</name>
    <name evidence="6" type="ORF">UFOVP1576_38</name>
    <name evidence="5" type="ORF">UFOVP1633_38</name>
</gene>
<accession>A0A6J5QX14</accession>
<evidence type="ECO:0000313" key="5">
    <source>
        <dbReference type="EMBL" id="CAB4220539.1"/>
    </source>
</evidence>
<name>A0A6J5QX14_9CAUD</name>
<sequence length="105" mass="11295">MKPFQSTPERRAYSVWHGMGYAIIEATTAGVVTISRFGANLATIRPGCNPDTAAVRIAKHIHANPGELQVLTPMEWEYIARGVATSEPAPPVVGVPLGMEQGRLI</sequence>
<evidence type="ECO:0000313" key="3">
    <source>
        <dbReference type="EMBL" id="CAB4189421.1"/>
    </source>
</evidence>
<evidence type="ECO:0000313" key="6">
    <source>
        <dbReference type="EMBL" id="CAB5230573.1"/>
    </source>
</evidence>
<dbReference type="EMBL" id="LR797495">
    <property type="protein sequence ID" value="CAB4220539.1"/>
    <property type="molecule type" value="Genomic_DNA"/>
</dbReference>
<protein>
    <submittedName>
        <fullName evidence="2">Uncharacterized protein</fullName>
    </submittedName>
</protein>
<proteinExistence type="predicted"/>
<organism evidence="2">
    <name type="scientific">uncultured Caudovirales phage</name>
    <dbReference type="NCBI Taxonomy" id="2100421"/>
    <lineage>
        <taxon>Viruses</taxon>
        <taxon>Duplodnaviria</taxon>
        <taxon>Heunggongvirae</taxon>
        <taxon>Uroviricota</taxon>
        <taxon>Caudoviricetes</taxon>
        <taxon>Peduoviridae</taxon>
        <taxon>Maltschvirus</taxon>
        <taxon>Maltschvirus maltsch</taxon>
    </lineage>
</organism>
<evidence type="ECO:0000313" key="1">
    <source>
        <dbReference type="EMBL" id="CAB4179166.1"/>
    </source>
</evidence>
<dbReference type="EMBL" id="LR798420">
    <property type="protein sequence ID" value="CAB5230573.1"/>
    <property type="molecule type" value="Genomic_DNA"/>
</dbReference>
<dbReference type="EMBL" id="LR797077">
    <property type="protein sequence ID" value="CAB4185215.1"/>
    <property type="molecule type" value="Genomic_DNA"/>
</dbReference>
<dbReference type="EMBL" id="LR797136">
    <property type="protein sequence ID" value="CAB4189421.1"/>
    <property type="molecule type" value="Genomic_DNA"/>
</dbReference>
<reference evidence="2" key="1">
    <citation type="submission" date="2020-05" db="EMBL/GenBank/DDBJ databases">
        <authorList>
            <person name="Chiriac C."/>
            <person name="Salcher M."/>
            <person name="Ghai R."/>
            <person name="Kavagutti S V."/>
        </authorList>
    </citation>
    <scope>NUCLEOTIDE SEQUENCE</scope>
</reference>
<dbReference type="EMBL" id="LR796972">
    <property type="protein sequence ID" value="CAB4179166.1"/>
    <property type="molecule type" value="Genomic_DNA"/>
</dbReference>